<evidence type="ECO:0000256" key="6">
    <source>
        <dbReference type="SAM" id="MobiDB-lite"/>
    </source>
</evidence>
<evidence type="ECO:0000259" key="8">
    <source>
        <dbReference type="Pfam" id="PF20684"/>
    </source>
</evidence>
<evidence type="ECO:0000256" key="3">
    <source>
        <dbReference type="ARBA" id="ARBA00022989"/>
    </source>
</evidence>
<dbReference type="VEuPathDB" id="FungiDB:F4678DRAFT_206731"/>
<reference evidence="9" key="1">
    <citation type="submission" date="2022-07" db="EMBL/GenBank/DDBJ databases">
        <title>Genome Sequence of Xylaria arbuscula.</title>
        <authorList>
            <person name="Buettner E."/>
        </authorList>
    </citation>
    <scope>NUCLEOTIDE SEQUENCE</scope>
    <source>
        <strain evidence="9">VT107</strain>
    </source>
</reference>
<dbReference type="Pfam" id="PF20684">
    <property type="entry name" value="Fung_rhodopsin"/>
    <property type="match status" value="1"/>
</dbReference>
<dbReference type="PANTHER" id="PTHR33048:SF47">
    <property type="entry name" value="INTEGRAL MEMBRANE PROTEIN-RELATED"/>
    <property type="match status" value="1"/>
</dbReference>
<comment type="similarity">
    <text evidence="5">Belongs to the SAT4 family.</text>
</comment>
<feature type="transmembrane region" description="Helical" evidence="7">
    <location>
        <begin position="188"/>
        <end position="210"/>
    </location>
</feature>
<evidence type="ECO:0000313" key="9">
    <source>
        <dbReference type="EMBL" id="KAJ3579778.1"/>
    </source>
</evidence>
<dbReference type="AlphaFoldDB" id="A0A9W8NNW5"/>
<evidence type="ECO:0000313" key="10">
    <source>
        <dbReference type="Proteomes" id="UP001148614"/>
    </source>
</evidence>
<dbReference type="InterPro" id="IPR052337">
    <property type="entry name" value="SAT4-like"/>
</dbReference>
<sequence>MSAQPGPLYQTTKEILSESSFRAVIWFAVAICTVVYIIRYSIRLACWHKLLPEDYLMLIALGILIAIAGVLQKYVGDIYHLTHVQNGVELPGPGFEKTILRALRADGIVLVLGAIGTYTIKFNFLAFFYHLGHHTKAYLILWWASTIFTVSSLLINLGVIPYKCSFGNIIETTVECATEASVSHIYTVYILVVTLDVICDALIIAFPIIVTWRTKMNWRQKAVISAAFLLVGFTIGVTIVRVSIFKEVYDEVDKSNRKVFDTAWILFWLFVEYLVSFIINCIISFRSLWVNQQEKAKDKALKREKQMIINRQADQANISPRSRWQVFQQSLLDTFADLEGTTAERNSSKFIQISPPSGDMTIDFSEWGSNTQNSDTGLRSTADSAHQDRVSDPQQQYHESFDKLPQTESGVSTTTH</sequence>
<keyword evidence="3 7" id="KW-1133">Transmembrane helix</keyword>
<keyword evidence="10" id="KW-1185">Reference proteome</keyword>
<feature type="transmembrane region" description="Helical" evidence="7">
    <location>
        <begin position="23"/>
        <end position="42"/>
    </location>
</feature>
<feature type="transmembrane region" description="Helical" evidence="7">
    <location>
        <begin position="222"/>
        <end position="244"/>
    </location>
</feature>
<dbReference type="InterPro" id="IPR049326">
    <property type="entry name" value="Rhodopsin_dom_fungi"/>
</dbReference>
<feature type="transmembrane region" description="Helical" evidence="7">
    <location>
        <begin position="140"/>
        <end position="160"/>
    </location>
</feature>
<feature type="region of interest" description="Disordered" evidence="6">
    <location>
        <begin position="362"/>
        <end position="416"/>
    </location>
</feature>
<comment type="caution">
    <text evidence="9">The sequence shown here is derived from an EMBL/GenBank/DDBJ whole genome shotgun (WGS) entry which is preliminary data.</text>
</comment>
<keyword evidence="4 7" id="KW-0472">Membrane</keyword>
<accession>A0A9W8NNW5</accession>
<organism evidence="9 10">
    <name type="scientific">Xylaria arbuscula</name>
    <dbReference type="NCBI Taxonomy" id="114810"/>
    <lineage>
        <taxon>Eukaryota</taxon>
        <taxon>Fungi</taxon>
        <taxon>Dikarya</taxon>
        <taxon>Ascomycota</taxon>
        <taxon>Pezizomycotina</taxon>
        <taxon>Sordariomycetes</taxon>
        <taxon>Xylariomycetidae</taxon>
        <taxon>Xylariales</taxon>
        <taxon>Xylariaceae</taxon>
        <taxon>Xylaria</taxon>
    </lineage>
</organism>
<feature type="compositionally biased region" description="Polar residues" evidence="6">
    <location>
        <begin position="406"/>
        <end position="416"/>
    </location>
</feature>
<feature type="compositionally biased region" description="Polar residues" evidence="6">
    <location>
        <begin position="367"/>
        <end position="384"/>
    </location>
</feature>
<evidence type="ECO:0000256" key="7">
    <source>
        <dbReference type="SAM" id="Phobius"/>
    </source>
</evidence>
<proteinExistence type="inferred from homology"/>
<evidence type="ECO:0000256" key="2">
    <source>
        <dbReference type="ARBA" id="ARBA00022692"/>
    </source>
</evidence>
<dbReference type="PANTHER" id="PTHR33048">
    <property type="entry name" value="PTH11-LIKE INTEGRAL MEMBRANE PROTEIN (AFU_ORTHOLOGUE AFUA_5G11245)"/>
    <property type="match status" value="1"/>
</dbReference>
<name>A0A9W8NNW5_9PEZI</name>
<dbReference type="Proteomes" id="UP001148614">
    <property type="component" value="Unassembled WGS sequence"/>
</dbReference>
<gene>
    <name evidence="9" type="ORF">NPX13_g787</name>
</gene>
<evidence type="ECO:0000256" key="4">
    <source>
        <dbReference type="ARBA" id="ARBA00023136"/>
    </source>
</evidence>
<protein>
    <recommendedName>
        <fullName evidence="8">Rhodopsin domain-containing protein</fullName>
    </recommendedName>
</protein>
<feature type="transmembrane region" description="Helical" evidence="7">
    <location>
        <begin position="107"/>
        <end position="128"/>
    </location>
</feature>
<feature type="transmembrane region" description="Helical" evidence="7">
    <location>
        <begin position="54"/>
        <end position="71"/>
    </location>
</feature>
<dbReference type="EMBL" id="JANPWZ010000059">
    <property type="protein sequence ID" value="KAJ3579778.1"/>
    <property type="molecule type" value="Genomic_DNA"/>
</dbReference>
<feature type="transmembrane region" description="Helical" evidence="7">
    <location>
        <begin position="264"/>
        <end position="289"/>
    </location>
</feature>
<evidence type="ECO:0000256" key="1">
    <source>
        <dbReference type="ARBA" id="ARBA00004141"/>
    </source>
</evidence>
<evidence type="ECO:0000256" key="5">
    <source>
        <dbReference type="ARBA" id="ARBA00038359"/>
    </source>
</evidence>
<feature type="domain" description="Rhodopsin" evidence="8">
    <location>
        <begin position="38"/>
        <end position="289"/>
    </location>
</feature>
<comment type="subcellular location">
    <subcellularLocation>
        <location evidence="1">Membrane</location>
        <topology evidence="1">Multi-pass membrane protein</topology>
    </subcellularLocation>
</comment>
<keyword evidence="2 7" id="KW-0812">Transmembrane</keyword>
<dbReference type="GO" id="GO:0016020">
    <property type="term" value="C:membrane"/>
    <property type="evidence" value="ECO:0007669"/>
    <property type="project" value="UniProtKB-SubCell"/>
</dbReference>